<dbReference type="EMBL" id="SVCM01000150">
    <property type="protein sequence ID" value="MBE6061114.1"/>
    <property type="molecule type" value="Genomic_DNA"/>
</dbReference>
<feature type="transmembrane region" description="Helical" evidence="1">
    <location>
        <begin position="353"/>
        <end position="377"/>
    </location>
</feature>
<dbReference type="Pfam" id="PF07907">
    <property type="entry name" value="YibE_F"/>
    <property type="match status" value="1"/>
</dbReference>
<proteinExistence type="predicted"/>
<feature type="transmembrane region" description="Helical" evidence="1">
    <location>
        <begin position="309"/>
        <end position="333"/>
    </location>
</feature>
<dbReference type="InterPro" id="IPR012507">
    <property type="entry name" value="YibE_F"/>
</dbReference>
<dbReference type="PANTHER" id="PTHR41771:SF1">
    <property type="entry name" value="MEMBRANE PROTEIN"/>
    <property type="match status" value="1"/>
</dbReference>
<gene>
    <name evidence="2" type="ORF">E7215_13210</name>
</gene>
<protein>
    <submittedName>
        <fullName evidence="2">YibE/F family protein</fullName>
    </submittedName>
</protein>
<organism evidence="2 3">
    <name type="scientific">Clostridium sulfidigenes</name>
    <dbReference type="NCBI Taxonomy" id="318464"/>
    <lineage>
        <taxon>Bacteria</taxon>
        <taxon>Bacillati</taxon>
        <taxon>Bacillota</taxon>
        <taxon>Clostridia</taxon>
        <taxon>Eubacteriales</taxon>
        <taxon>Clostridiaceae</taxon>
        <taxon>Clostridium</taxon>
    </lineage>
</organism>
<accession>A0A927WA62</accession>
<feature type="transmembrane region" description="Helical" evidence="1">
    <location>
        <begin position="158"/>
        <end position="176"/>
    </location>
</feature>
<feature type="transmembrane region" description="Helical" evidence="1">
    <location>
        <begin position="259"/>
        <end position="288"/>
    </location>
</feature>
<feature type="transmembrane region" description="Helical" evidence="1">
    <location>
        <begin position="182"/>
        <end position="200"/>
    </location>
</feature>
<evidence type="ECO:0000313" key="3">
    <source>
        <dbReference type="Proteomes" id="UP000768462"/>
    </source>
</evidence>
<dbReference type="Proteomes" id="UP000768462">
    <property type="component" value="Unassembled WGS sequence"/>
</dbReference>
<keyword evidence="1" id="KW-0472">Membrane</keyword>
<dbReference type="AlphaFoldDB" id="A0A927WA62"/>
<keyword evidence="1" id="KW-1133">Transmembrane helix</keyword>
<reference evidence="2" key="1">
    <citation type="submission" date="2019-04" db="EMBL/GenBank/DDBJ databases">
        <title>Evolution of Biomass-Degrading Anaerobic Consortia Revealed by Metagenomics.</title>
        <authorList>
            <person name="Peng X."/>
        </authorList>
    </citation>
    <scope>NUCLEOTIDE SEQUENCE</scope>
    <source>
        <strain evidence="2">SIG254</strain>
    </source>
</reference>
<keyword evidence="1" id="KW-0812">Transmembrane</keyword>
<evidence type="ECO:0000256" key="1">
    <source>
        <dbReference type="SAM" id="Phobius"/>
    </source>
</evidence>
<evidence type="ECO:0000313" key="2">
    <source>
        <dbReference type="EMBL" id="MBE6061114.1"/>
    </source>
</evidence>
<feature type="transmembrane region" description="Helical" evidence="1">
    <location>
        <begin position="132"/>
        <end position="151"/>
    </location>
</feature>
<dbReference type="PANTHER" id="PTHR41771">
    <property type="entry name" value="MEMBRANE PROTEIN-RELATED"/>
    <property type="match status" value="1"/>
</dbReference>
<feature type="transmembrane region" description="Helical" evidence="1">
    <location>
        <begin position="207"/>
        <end position="229"/>
    </location>
</feature>
<sequence length="384" mass="41513">MNINKYKKDIITITVTVILGILIVFSSKLIFTNGFLLDKLSTGVEYYEAEIVNVIKENLQDDKYIEEIELGYQQVSVKILNGPYVENQYEITNNVSRLYNTVVKKGDRVIVAMYFMDDKLNDVAISSFKRSTSLSIMVIIFLLVILLVGGFKGLKSIVALLFTMICVIFLMVPLMLRGVSPIISAIIIAIISTSITLVLVSGTNKKTLSAILGTLIGVLIAGILAYIFGETTNLSGINMSQVESIMYIAETTNLKIKGIFFAGILVSALGAVMDVAMSISSSIFEISSIDKTMSIKALFKSGMNIGKDIIGTMANTLILAFAGGAINILILLYSSSMTANRLLNLDILGTELIQGLSGTIGIILTVPATAIMAAYLCKASSKNK</sequence>
<comment type="caution">
    <text evidence="2">The sequence shown here is derived from an EMBL/GenBank/DDBJ whole genome shotgun (WGS) entry which is preliminary data.</text>
</comment>
<name>A0A927WA62_9CLOT</name>
<feature type="transmembrane region" description="Helical" evidence="1">
    <location>
        <begin position="12"/>
        <end position="31"/>
    </location>
</feature>